<evidence type="ECO:0000313" key="2">
    <source>
        <dbReference type="EMBL" id="OOL79431.1"/>
    </source>
</evidence>
<reference evidence="2 3" key="1">
    <citation type="submission" date="2017-02" db="EMBL/GenBank/DDBJ databases">
        <title>Clonality and virulence of isolates of VRE in Hematopoietic Stem Cell Transplanted (HSCT) patients.</title>
        <authorList>
            <person name="Marchi A.P."/>
            <person name="Martins R.C."/>
            <person name="Marie S.K."/>
            <person name="Levin A.S."/>
            <person name="Costa S.F."/>
        </authorList>
    </citation>
    <scope>NUCLEOTIDE SEQUENCE [LARGE SCALE GENOMIC DNA]</scope>
    <source>
        <strain evidence="2 3">LIM1759</strain>
    </source>
</reference>
<dbReference type="InterPro" id="IPR043129">
    <property type="entry name" value="ATPase_NBD"/>
</dbReference>
<keyword evidence="2" id="KW-0808">Transferase</keyword>
<dbReference type="RefSeq" id="WP_113996121.1">
    <property type="nucleotide sequence ID" value="NZ_JACXKX010000109.1"/>
</dbReference>
<dbReference type="GO" id="GO:0016301">
    <property type="term" value="F:kinase activity"/>
    <property type="evidence" value="ECO:0007669"/>
    <property type="project" value="UniProtKB-KW"/>
</dbReference>
<dbReference type="EMBL" id="MVGJ01000330">
    <property type="protein sequence ID" value="OOL79431.1"/>
    <property type="molecule type" value="Genomic_DNA"/>
</dbReference>
<evidence type="ECO:0000313" key="3">
    <source>
        <dbReference type="Proteomes" id="UP000191171"/>
    </source>
</evidence>
<gene>
    <name evidence="2" type="ORF">B1P95_16635</name>
</gene>
<sequence length="45" mass="4940">MLYGAIEAGGTKFVCAIGDEEMTIKERVSFPTTTPEETMPLVIDF</sequence>
<comment type="caution">
    <text evidence="2">The sequence shown here is derived from an EMBL/GenBank/DDBJ whole genome shotgun (WGS) entry which is preliminary data.</text>
</comment>
<dbReference type="Gene3D" id="3.30.420.40">
    <property type="match status" value="1"/>
</dbReference>
<name>A0A1S8KIR6_ENTFC</name>
<feature type="non-terminal residue" evidence="2">
    <location>
        <position position="45"/>
    </location>
</feature>
<dbReference type="AlphaFoldDB" id="A0A1S8KIR6"/>
<comment type="similarity">
    <text evidence="1">Belongs to the ROK (NagC/XylR) family.</text>
</comment>
<proteinExistence type="inferred from homology"/>
<dbReference type="InterPro" id="IPR000600">
    <property type="entry name" value="ROK"/>
</dbReference>
<organism evidence="2 3">
    <name type="scientific">Enterococcus faecium</name>
    <name type="common">Streptococcus faecium</name>
    <dbReference type="NCBI Taxonomy" id="1352"/>
    <lineage>
        <taxon>Bacteria</taxon>
        <taxon>Bacillati</taxon>
        <taxon>Bacillota</taxon>
        <taxon>Bacilli</taxon>
        <taxon>Lactobacillales</taxon>
        <taxon>Enterococcaceae</taxon>
        <taxon>Enterococcus</taxon>
    </lineage>
</organism>
<protein>
    <submittedName>
        <fullName evidence="2">Fructokinase</fullName>
    </submittedName>
</protein>
<keyword evidence="2" id="KW-0418">Kinase</keyword>
<dbReference type="SUPFAM" id="SSF53067">
    <property type="entry name" value="Actin-like ATPase domain"/>
    <property type="match status" value="1"/>
</dbReference>
<accession>A0A1S8KIR6</accession>
<evidence type="ECO:0000256" key="1">
    <source>
        <dbReference type="ARBA" id="ARBA00006479"/>
    </source>
</evidence>
<dbReference type="Proteomes" id="UP000191171">
    <property type="component" value="Unassembled WGS sequence"/>
</dbReference>
<dbReference type="Pfam" id="PF00480">
    <property type="entry name" value="ROK"/>
    <property type="match status" value="1"/>
</dbReference>